<evidence type="ECO:0000313" key="1">
    <source>
        <dbReference type="EMBL" id="KAH8989755.1"/>
    </source>
</evidence>
<name>A0AAD4LDS9_9AGAM</name>
<comment type="caution">
    <text evidence="1">The sequence shown here is derived from an EMBL/GenBank/DDBJ whole genome shotgun (WGS) entry which is preliminary data.</text>
</comment>
<accession>A0AAD4LDS9</accession>
<evidence type="ECO:0000313" key="2">
    <source>
        <dbReference type="Proteomes" id="UP001201163"/>
    </source>
</evidence>
<sequence>MTTIGRSHGISSDQFAGFTPFYIEIPMLPLQLSPLPPATRTTFCGNQLRIHCVTSLVIIPTLHFTSTMTLSPHSLLLPARMMTLRCPPLPSPVPMRLPRPYQPHFMSSTASPMCHCLTNSNPFIKKSLKACTFPLPHQMQPPVVQYRTLSPQSYRCPTPLPDL</sequence>
<dbReference type="Proteomes" id="UP001201163">
    <property type="component" value="Unassembled WGS sequence"/>
</dbReference>
<gene>
    <name evidence="1" type="ORF">EDB92DRAFT_1867574</name>
</gene>
<organism evidence="1 2">
    <name type="scientific">Lactarius akahatsu</name>
    <dbReference type="NCBI Taxonomy" id="416441"/>
    <lineage>
        <taxon>Eukaryota</taxon>
        <taxon>Fungi</taxon>
        <taxon>Dikarya</taxon>
        <taxon>Basidiomycota</taxon>
        <taxon>Agaricomycotina</taxon>
        <taxon>Agaricomycetes</taxon>
        <taxon>Russulales</taxon>
        <taxon>Russulaceae</taxon>
        <taxon>Lactarius</taxon>
    </lineage>
</organism>
<keyword evidence="2" id="KW-1185">Reference proteome</keyword>
<dbReference type="AlphaFoldDB" id="A0AAD4LDS9"/>
<dbReference type="EMBL" id="JAKELL010000035">
    <property type="protein sequence ID" value="KAH8989755.1"/>
    <property type="molecule type" value="Genomic_DNA"/>
</dbReference>
<protein>
    <submittedName>
        <fullName evidence="1">Uncharacterized protein</fullName>
    </submittedName>
</protein>
<reference evidence="1" key="1">
    <citation type="submission" date="2022-01" db="EMBL/GenBank/DDBJ databases">
        <title>Comparative genomics reveals a dynamic genome evolution in the ectomycorrhizal milk-cap (Lactarius) mushrooms.</title>
        <authorList>
            <consortium name="DOE Joint Genome Institute"/>
            <person name="Lebreton A."/>
            <person name="Tang N."/>
            <person name="Kuo A."/>
            <person name="LaButti K."/>
            <person name="Drula E."/>
            <person name="Barry K."/>
            <person name="Clum A."/>
            <person name="Lipzen A."/>
            <person name="Mousain D."/>
            <person name="Ng V."/>
            <person name="Wang R."/>
            <person name="Wang X."/>
            <person name="Dai Y."/>
            <person name="Henrissat B."/>
            <person name="Grigoriev I.V."/>
            <person name="Guerin-Laguette A."/>
            <person name="Yu F."/>
            <person name="Martin F.M."/>
        </authorList>
    </citation>
    <scope>NUCLEOTIDE SEQUENCE</scope>
    <source>
        <strain evidence="1">QP</strain>
    </source>
</reference>
<proteinExistence type="predicted"/>